<keyword evidence="3" id="KW-1185">Reference proteome</keyword>
<evidence type="ECO:0000313" key="2">
    <source>
        <dbReference type="EMBL" id="MFD2309331.1"/>
    </source>
</evidence>
<proteinExistence type="predicted"/>
<dbReference type="InterPro" id="IPR004843">
    <property type="entry name" value="Calcineurin-like_PHP"/>
</dbReference>
<comment type="caution">
    <text evidence="2">The sequence shown here is derived from an EMBL/GenBank/DDBJ whole genome shotgun (WGS) entry which is preliminary data.</text>
</comment>
<dbReference type="Proteomes" id="UP001597425">
    <property type="component" value="Unassembled WGS sequence"/>
</dbReference>
<organism evidence="2 3">
    <name type="scientific">Microbulbifer halophilus</name>
    <dbReference type="NCBI Taxonomy" id="453963"/>
    <lineage>
        <taxon>Bacteria</taxon>
        <taxon>Pseudomonadati</taxon>
        <taxon>Pseudomonadota</taxon>
        <taxon>Gammaproteobacteria</taxon>
        <taxon>Cellvibrionales</taxon>
        <taxon>Microbulbiferaceae</taxon>
        <taxon>Microbulbifer</taxon>
    </lineage>
</organism>
<accession>A0ABW5E6U4</accession>
<evidence type="ECO:0000259" key="1">
    <source>
        <dbReference type="Pfam" id="PF00149"/>
    </source>
</evidence>
<name>A0ABW5E6U4_9GAMM</name>
<dbReference type="EMBL" id="JBHUJD010000003">
    <property type="protein sequence ID" value="MFD2309331.1"/>
    <property type="molecule type" value="Genomic_DNA"/>
</dbReference>
<dbReference type="Gene3D" id="3.60.21.10">
    <property type="match status" value="2"/>
</dbReference>
<dbReference type="Pfam" id="PF00149">
    <property type="entry name" value="Metallophos"/>
    <property type="match status" value="1"/>
</dbReference>
<evidence type="ECO:0000313" key="3">
    <source>
        <dbReference type="Proteomes" id="UP001597425"/>
    </source>
</evidence>
<feature type="domain" description="Calcineurin-like phosphoesterase" evidence="1">
    <location>
        <begin position="47"/>
        <end position="119"/>
    </location>
</feature>
<dbReference type="RefSeq" id="WP_377535724.1">
    <property type="nucleotide sequence ID" value="NZ_JBHSIG010000001.1"/>
</dbReference>
<dbReference type="InterPro" id="IPR029052">
    <property type="entry name" value="Metallo-depent_PP-like"/>
</dbReference>
<protein>
    <submittedName>
        <fullName evidence="2">Metallophosphoesterase</fullName>
    </submittedName>
</protein>
<gene>
    <name evidence="2" type="ORF">ACFSKX_02790</name>
</gene>
<reference evidence="3" key="1">
    <citation type="journal article" date="2019" name="Int. J. Syst. Evol. Microbiol.">
        <title>The Global Catalogue of Microorganisms (GCM) 10K type strain sequencing project: providing services to taxonomists for standard genome sequencing and annotation.</title>
        <authorList>
            <consortium name="The Broad Institute Genomics Platform"/>
            <consortium name="The Broad Institute Genome Sequencing Center for Infectious Disease"/>
            <person name="Wu L."/>
            <person name="Ma J."/>
        </authorList>
    </citation>
    <scope>NUCLEOTIDE SEQUENCE [LARGE SCALE GENOMIC DNA]</scope>
    <source>
        <strain evidence="3">KCTC 12848</strain>
    </source>
</reference>
<sequence>MPDIHFHDVYAEFEDGSFTGIENSISKKSATIRTMEAQLNSTRLFNENYFALLAALDDAASKGIRLVALPGDFSDDGQPIHLRGLQKILNHYSDRYGMEFFAAPGNHDPVRPFPVPGGKSDFLGEGGHNQRIFSRGARECKGYEGRWTRVDTGRALPTICTGEIRHLGYRGVMETMADFGFAPQPEYLYWETPYSSSENLTPGNYDFERAQAEAGYRKRQYEICRRGSGGEWKKPDYRNCHRVPDASYLVEPVPGLWLLSIDANVYVPDETEIGFRGSGNAGYNRLLTHKRHLLDWIRDLVRRAERADKRLIAFSHFPMTGFYDGQSDAIASLFGDNTFQLKRRPREHVSRVLAETGIQVHVGGHMHINDTGIARGRNGGTLFNIQAPSLAAYLPAYKILTLHNRKRVEVETVTLDRVPRFDELFEHYRQEYDTRARAGEEPPWNREILESADYRTFTRWHIRELSRQRFLPGEWPQDLKELLLGFNGKDLLLLTRLPEDTFPSSRVDMQKLKKSRQWAETEKRVERQLSRNGKISLRDLGDWTGFDLAVDFYRLRNGGALARRDIGDRRLAQYHLLAESARHRATDSPSSSDSPLAALSGGRFAELLGILEAFRKSEPDDHFMLELAKGKIRRLDAPGE</sequence>
<dbReference type="SUPFAM" id="SSF56300">
    <property type="entry name" value="Metallo-dependent phosphatases"/>
    <property type="match status" value="1"/>
</dbReference>